<evidence type="ECO:0000313" key="2">
    <source>
        <dbReference type="EMBL" id="KAG0265418.1"/>
    </source>
</evidence>
<keyword evidence="3" id="KW-1185">Reference proteome</keyword>
<dbReference type="Proteomes" id="UP001194580">
    <property type="component" value="Unassembled WGS sequence"/>
</dbReference>
<feature type="compositionally biased region" description="Low complexity" evidence="1">
    <location>
        <begin position="204"/>
        <end position="217"/>
    </location>
</feature>
<dbReference type="Gene3D" id="1.10.30.10">
    <property type="entry name" value="High mobility group box domain"/>
    <property type="match status" value="1"/>
</dbReference>
<evidence type="ECO:0008006" key="4">
    <source>
        <dbReference type="Google" id="ProtNLM"/>
    </source>
</evidence>
<feature type="compositionally biased region" description="Basic and acidic residues" evidence="1">
    <location>
        <begin position="291"/>
        <end position="303"/>
    </location>
</feature>
<evidence type="ECO:0000256" key="1">
    <source>
        <dbReference type="SAM" id="MobiDB-lite"/>
    </source>
</evidence>
<dbReference type="InterPro" id="IPR036910">
    <property type="entry name" value="HMG_box_dom_sf"/>
</dbReference>
<feature type="region of interest" description="Disordered" evidence="1">
    <location>
        <begin position="328"/>
        <end position="360"/>
    </location>
</feature>
<feature type="compositionally biased region" description="Low complexity" evidence="1">
    <location>
        <begin position="274"/>
        <end position="283"/>
    </location>
</feature>
<organism evidence="2 3">
    <name type="scientific">Linnemannia exigua</name>
    <dbReference type="NCBI Taxonomy" id="604196"/>
    <lineage>
        <taxon>Eukaryota</taxon>
        <taxon>Fungi</taxon>
        <taxon>Fungi incertae sedis</taxon>
        <taxon>Mucoromycota</taxon>
        <taxon>Mortierellomycotina</taxon>
        <taxon>Mortierellomycetes</taxon>
        <taxon>Mortierellales</taxon>
        <taxon>Mortierellaceae</taxon>
        <taxon>Linnemannia</taxon>
    </lineage>
</organism>
<feature type="region of interest" description="Disordered" evidence="1">
    <location>
        <begin position="1"/>
        <end position="114"/>
    </location>
</feature>
<proteinExistence type="predicted"/>
<reference evidence="2" key="1">
    <citation type="journal article" date="2020" name="Fungal Divers.">
        <title>Resolving the Mortierellaceae phylogeny through synthesis of multi-gene phylogenetics and phylogenomics.</title>
        <authorList>
            <person name="Vandepol N."/>
            <person name="Liber J."/>
            <person name="Desiro A."/>
            <person name="Na H."/>
            <person name="Kennedy M."/>
            <person name="Barry K."/>
            <person name="Grigoriev I.V."/>
            <person name="Miller A.N."/>
            <person name="O'Donnell K."/>
            <person name="Stajich J.E."/>
            <person name="Bonito G."/>
        </authorList>
    </citation>
    <scope>NUCLEOTIDE SEQUENCE</scope>
    <source>
        <strain evidence="2">NRRL 28262</strain>
    </source>
</reference>
<feature type="compositionally biased region" description="Basic and acidic residues" evidence="1">
    <location>
        <begin position="438"/>
        <end position="449"/>
    </location>
</feature>
<sequence>MASPSSSSASTWAESKRLPAPSVPGGGCFALATPRLNLATKPPPGSMIEFSLQTLETANAQQGKDQTNAAGGMEHDVRAGSSSMPSPPSQSYSFQTPLTSSSSSPSQRQDQQQQQLPAILNSYMLYRKDVYAKNFALFKAMRASGATISRAISLAWKNEPEIVKRKFEYEAELERVRQQGQVQVGYEYRKRKSDTMTAGGNGKGKASASSTSTTTSKAKNKNSKSTKCTATTKSSSSASGSGSGSGSGRMIRKVDFLGSSSLGFGLGSLALSSSMSLSSSSSSPRLGFVPERMELGSDPKRNNSAEGSHSSAIQPGSDLAALILSASGEQHPHGRSGNSNIGRHAKGQARRTKSSASTTAAIAATAAAAVAKTRQRSKSEGGTYNPDLGNVFQDENRARLRPYHVSDHSHKQIVVQVTTIDIFVTFFTVTVAPNREHQPHLRLDEGREGADDDDNNIQDEEDIALREDRVLKRRKSFLDHHQK</sequence>
<feature type="region of interest" description="Disordered" evidence="1">
    <location>
        <begin position="438"/>
        <end position="461"/>
    </location>
</feature>
<feature type="compositionally biased region" description="Low complexity" evidence="1">
    <location>
        <begin position="225"/>
        <end position="240"/>
    </location>
</feature>
<gene>
    <name evidence="2" type="ORF">BGZ95_003326</name>
</gene>
<dbReference type="SUPFAM" id="SSF47095">
    <property type="entry name" value="HMG-box"/>
    <property type="match status" value="1"/>
</dbReference>
<evidence type="ECO:0000313" key="3">
    <source>
        <dbReference type="Proteomes" id="UP001194580"/>
    </source>
</evidence>
<feature type="compositionally biased region" description="Basic residues" evidence="1">
    <location>
        <begin position="343"/>
        <end position="353"/>
    </location>
</feature>
<feature type="compositionally biased region" description="Polar residues" evidence="1">
    <location>
        <begin position="304"/>
        <end position="313"/>
    </location>
</feature>
<accession>A0AAD4D4C0</accession>
<feature type="compositionally biased region" description="Low complexity" evidence="1">
    <location>
        <begin position="1"/>
        <end position="13"/>
    </location>
</feature>
<dbReference type="AlphaFoldDB" id="A0AAD4D4C0"/>
<name>A0AAD4D4C0_9FUNG</name>
<protein>
    <recommendedName>
        <fullName evidence="4">HMG box domain-containing protein</fullName>
    </recommendedName>
</protein>
<dbReference type="EMBL" id="JAAAIL010001753">
    <property type="protein sequence ID" value="KAG0265418.1"/>
    <property type="molecule type" value="Genomic_DNA"/>
</dbReference>
<feature type="compositionally biased region" description="Polar residues" evidence="1">
    <location>
        <begin position="51"/>
        <end position="69"/>
    </location>
</feature>
<feature type="region of interest" description="Disordered" evidence="1">
    <location>
        <begin position="193"/>
        <end position="248"/>
    </location>
</feature>
<feature type="compositionally biased region" description="Acidic residues" evidence="1">
    <location>
        <begin position="450"/>
        <end position="461"/>
    </location>
</feature>
<comment type="caution">
    <text evidence="2">The sequence shown here is derived from an EMBL/GenBank/DDBJ whole genome shotgun (WGS) entry which is preliminary data.</text>
</comment>
<feature type="compositionally biased region" description="Low complexity" evidence="1">
    <location>
        <begin position="81"/>
        <end position="114"/>
    </location>
</feature>
<feature type="region of interest" description="Disordered" evidence="1">
    <location>
        <begin position="274"/>
        <end position="313"/>
    </location>
</feature>